<protein>
    <submittedName>
        <fullName evidence="6">DNA recombination protein RmuC</fullName>
    </submittedName>
</protein>
<dbReference type="PANTHER" id="PTHR30563:SF0">
    <property type="entry name" value="DNA RECOMBINATION PROTEIN RMUC"/>
    <property type="match status" value="1"/>
</dbReference>
<dbReference type="InterPro" id="IPR003798">
    <property type="entry name" value="DNA_recombination_RmuC"/>
</dbReference>
<dbReference type="Proteomes" id="UP001232156">
    <property type="component" value="Unassembled WGS sequence"/>
</dbReference>
<proteinExistence type="inferred from homology"/>
<evidence type="ECO:0000256" key="3">
    <source>
        <dbReference type="ARBA" id="ARBA00023054"/>
    </source>
</evidence>
<evidence type="ECO:0000256" key="5">
    <source>
        <dbReference type="SAM" id="Coils"/>
    </source>
</evidence>
<evidence type="ECO:0000256" key="4">
    <source>
        <dbReference type="ARBA" id="ARBA00023172"/>
    </source>
</evidence>
<dbReference type="EMBL" id="JAUZQE010000003">
    <property type="protein sequence ID" value="MDR4124746.1"/>
    <property type="molecule type" value="Genomic_DNA"/>
</dbReference>
<reference evidence="6 7" key="1">
    <citation type="submission" date="2023-08" db="EMBL/GenBank/DDBJ databases">
        <title>Alcaligenaceae gen. nov., a novel taxon isolated from the sludge of Yixing Pesticide Factory.</title>
        <authorList>
            <person name="Ruan L."/>
        </authorList>
    </citation>
    <scope>NUCLEOTIDE SEQUENCE [LARGE SCALE GENOMIC DNA]</scope>
    <source>
        <strain evidence="6 7">LG-2</strain>
    </source>
</reference>
<dbReference type="PANTHER" id="PTHR30563">
    <property type="entry name" value="DNA RECOMBINATION PROTEIN RMUC"/>
    <property type="match status" value="1"/>
</dbReference>
<comment type="caution">
    <text evidence="6">The sequence shown here is derived from an EMBL/GenBank/DDBJ whole genome shotgun (WGS) entry which is preliminary data.</text>
</comment>
<keyword evidence="7" id="KW-1185">Reference proteome</keyword>
<comment type="similarity">
    <text evidence="2">Belongs to the RmuC family.</text>
</comment>
<keyword evidence="3 5" id="KW-0175">Coiled coil</keyword>
<organism evidence="6 7">
    <name type="scientific">Yanghanlia caeni</name>
    <dbReference type="NCBI Taxonomy" id="3064283"/>
    <lineage>
        <taxon>Bacteria</taxon>
        <taxon>Pseudomonadati</taxon>
        <taxon>Pseudomonadota</taxon>
        <taxon>Betaproteobacteria</taxon>
        <taxon>Burkholderiales</taxon>
        <taxon>Alcaligenaceae</taxon>
        <taxon>Yanghanlia</taxon>
    </lineage>
</organism>
<dbReference type="RefSeq" id="WP_347286322.1">
    <property type="nucleotide sequence ID" value="NZ_JAUZQE010000003.1"/>
</dbReference>
<evidence type="ECO:0000256" key="1">
    <source>
        <dbReference type="ARBA" id="ARBA00003416"/>
    </source>
</evidence>
<evidence type="ECO:0000313" key="7">
    <source>
        <dbReference type="Proteomes" id="UP001232156"/>
    </source>
</evidence>
<name>A0ABU1D2Y1_9BURK</name>
<comment type="function">
    <text evidence="1">Involved in DNA recombination.</text>
</comment>
<accession>A0ABU1D2Y1</accession>
<evidence type="ECO:0000313" key="6">
    <source>
        <dbReference type="EMBL" id="MDR4124746.1"/>
    </source>
</evidence>
<feature type="coiled-coil region" evidence="5">
    <location>
        <begin position="42"/>
        <end position="89"/>
    </location>
</feature>
<evidence type="ECO:0000256" key="2">
    <source>
        <dbReference type="ARBA" id="ARBA00009840"/>
    </source>
</evidence>
<keyword evidence="4" id="KW-0233">DNA recombination</keyword>
<gene>
    <name evidence="6" type="ORF">Q8947_01955</name>
</gene>
<sequence length="425" mass="47230">MDWIAGVQIEVLAAVLVALAGASFALAVALWRTRLRCASLQHEVHAAELALAREQAAHLEREKAYLAMKDELELSGERLKSEFQRLAAQVLHEKEHHFRSASHEALGVMLQPFREQLEAFQKRVNHVHDEAVRGNASLSTEVRRLAEVGLQMSREADTLARALKGDKKLMGSWGEIQLERSLQAAGLQRDVHYSAQARFKDADGAARLPDFLIRLPDDKHLVLDSKVSLVDYERALAAATDEERTAALDAHVRAVRNHIDDLARKDYSTLPGLGSPGFVLMFMPIEAAYMEALRHDPALFEHGSRRNVILVTHSTLMPVLKTVANLWMIARSNEQAQALADRAGDLYNQVAVVAERLKKLGDTLETVNRHYNSTVTAVAGQQGLHGKVARFRELSTRASRRMPELEPIAADVQNERLGLITGSVE</sequence>
<dbReference type="Pfam" id="PF02646">
    <property type="entry name" value="RmuC"/>
    <property type="match status" value="1"/>
</dbReference>